<name>K6ZG76_9ALTE</name>
<dbReference type="EC" id="6.3.2.6" evidence="3 11"/>
<dbReference type="GO" id="GO:0005524">
    <property type="term" value="F:ATP binding"/>
    <property type="evidence" value="ECO:0007669"/>
    <property type="project" value="UniProtKB-KW"/>
</dbReference>
<dbReference type="NCBIfam" id="TIGR00081">
    <property type="entry name" value="purC"/>
    <property type="match status" value="1"/>
</dbReference>
<feature type="domain" description="SAICAR synthetase/ADE2 N-terminal" evidence="12">
    <location>
        <begin position="7"/>
        <end position="231"/>
    </location>
</feature>
<dbReference type="STRING" id="1121922.GCA_000428905_03119"/>
<organism evidence="13 14">
    <name type="scientific">Brumicola pallidula DSM 14239 = ACAM 615</name>
    <dbReference type="NCBI Taxonomy" id="1121922"/>
    <lineage>
        <taxon>Bacteria</taxon>
        <taxon>Pseudomonadati</taxon>
        <taxon>Pseudomonadota</taxon>
        <taxon>Gammaproteobacteria</taxon>
        <taxon>Alteromonadales</taxon>
        <taxon>Alteromonadaceae</taxon>
        <taxon>Brumicola</taxon>
    </lineage>
</organism>
<dbReference type="Gene3D" id="3.30.200.20">
    <property type="entry name" value="Phosphorylase Kinase, domain 1"/>
    <property type="match status" value="1"/>
</dbReference>
<dbReference type="InterPro" id="IPR033934">
    <property type="entry name" value="SAICAR_synt_PurC"/>
</dbReference>
<dbReference type="PROSITE" id="PS01057">
    <property type="entry name" value="SAICAR_SYNTHETASE_1"/>
    <property type="match status" value="1"/>
</dbReference>
<evidence type="ECO:0000313" key="13">
    <source>
        <dbReference type="EMBL" id="GAC29342.1"/>
    </source>
</evidence>
<dbReference type="HAMAP" id="MF_00137">
    <property type="entry name" value="SAICAR_synth"/>
    <property type="match status" value="1"/>
</dbReference>
<dbReference type="FunFam" id="3.30.200.20:FF:000086">
    <property type="entry name" value="Phosphoribosylaminoimidazole-succinocarboxamide synthase"/>
    <property type="match status" value="1"/>
</dbReference>
<evidence type="ECO:0000256" key="7">
    <source>
        <dbReference type="ARBA" id="ARBA00022755"/>
    </source>
</evidence>
<dbReference type="OrthoDB" id="9801549at2"/>
<comment type="pathway">
    <text evidence="1 11">Purine metabolism; IMP biosynthesis via de novo pathway; 5-amino-1-(5-phospho-D-ribosyl)imidazole-4-carboxamide from 5-amino-1-(5-phospho-D-ribosyl)imidazole-4-carboxylate: step 1/2.</text>
</comment>
<dbReference type="CDD" id="cd01415">
    <property type="entry name" value="SAICAR_synt_PurC"/>
    <property type="match status" value="1"/>
</dbReference>
<evidence type="ECO:0000256" key="11">
    <source>
        <dbReference type="HAMAP-Rule" id="MF_00137"/>
    </source>
</evidence>
<evidence type="ECO:0000256" key="3">
    <source>
        <dbReference type="ARBA" id="ARBA00012217"/>
    </source>
</evidence>
<dbReference type="InterPro" id="IPR018236">
    <property type="entry name" value="SAICAR_synthetase_CS"/>
</dbReference>
<accession>K6ZG76</accession>
<dbReference type="Pfam" id="PF01259">
    <property type="entry name" value="SAICAR_synt"/>
    <property type="match status" value="1"/>
</dbReference>
<comment type="caution">
    <text evidence="13">The sequence shown here is derived from an EMBL/GenBank/DDBJ whole genome shotgun (WGS) entry which is preliminary data.</text>
</comment>
<evidence type="ECO:0000256" key="10">
    <source>
        <dbReference type="ARBA" id="ARBA00048475"/>
    </source>
</evidence>
<dbReference type="PROSITE" id="PS01058">
    <property type="entry name" value="SAICAR_SYNTHETASE_2"/>
    <property type="match status" value="1"/>
</dbReference>
<keyword evidence="8 11" id="KW-0067">ATP-binding</keyword>
<dbReference type="SUPFAM" id="SSF56104">
    <property type="entry name" value="SAICAR synthase-like"/>
    <property type="match status" value="1"/>
</dbReference>
<dbReference type="GO" id="GO:0006189">
    <property type="term" value="P:'de novo' IMP biosynthetic process"/>
    <property type="evidence" value="ECO:0007669"/>
    <property type="project" value="UniProtKB-UniRule"/>
</dbReference>
<dbReference type="AlphaFoldDB" id="K6ZG76"/>
<evidence type="ECO:0000256" key="9">
    <source>
        <dbReference type="ARBA" id="ARBA00030409"/>
    </source>
</evidence>
<keyword evidence="6 11" id="KW-0547">Nucleotide-binding</keyword>
<dbReference type="GO" id="GO:0005829">
    <property type="term" value="C:cytosol"/>
    <property type="evidence" value="ECO:0007669"/>
    <property type="project" value="TreeGrafter"/>
</dbReference>
<keyword evidence="14" id="KW-1185">Reference proteome</keyword>
<evidence type="ECO:0000256" key="5">
    <source>
        <dbReference type="ARBA" id="ARBA00022598"/>
    </source>
</evidence>
<dbReference type="PANTHER" id="PTHR43599">
    <property type="entry name" value="MULTIFUNCTIONAL PROTEIN ADE2"/>
    <property type="match status" value="1"/>
</dbReference>
<reference evidence="14" key="1">
    <citation type="journal article" date="2014" name="Environ. Microbiol.">
        <title>Comparative genomics of the marine bacterial genus Glaciecola reveals the high degree of genomic diversity and genomic characteristic for cold adaptation.</title>
        <authorList>
            <person name="Qin Q.L."/>
            <person name="Xie B.B."/>
            <person name="Yu Y."/>
            <person name="Shu Y.L."/>
            <person name="Rong J.C."/>
            <person name="Zhang Y.J."/>
            <person name="Zhao D.L."/>
            <person name="Chen X.L."/>
            <person name="Zhang X.Y."/>
            <person name="Chen B."/>
            <person name="Zhou B.C."/>
            <person name="Zhang Y.Z."/>
        </authorList>
    </citation>
    <scope>NUCLEOTIDE SEQUENCE [LARGE SCALE GENOMIC DNA]</scope>
    <source>
        <strain evidence="14">ACAM 615</strain>
    </source>
</reference>
<dbReference type="GO" id="GO:0009236">
    <property type="term" value="P:cobalamin biosynthetic process"/>
    <property type="evidence" value="ECO:0007669"/>
    <property type="project" value="InterPro"/>
</dbReference>
<keyword evidence="7 11" id="KW-0658">Purine biosynthesis</keyword>
<dbReference type="Proteomes" id="UP000006251">
    <property type="component" value="Unassembled WGS sequence"/>
</dbReference>
<dbReference type="InterPro" id="IPR028923">
    <property type="entry name" value="SAICAR_synt/ADE2_N"/>
</dbReference>
<gene>
    <name evidence="11 13" type="primary">purC</name>
    <name evidence="13" type="ORF">GPAL_2485</name>
</gene>
<dbReference type="GO" id="GO:0004639">
    <property type="term" value="F:phosphoribosylaminoimidazolesuccinocarboxamide synthase activity"/>
    <property type="evidence" value="ECO:0007669"/>
    <property type="project" value="UniProtKB-UniRule"/>
</dbReference>
<evidence type="ECO:0000256" key="1">
    <source>
        <dbReference type="ARBA" id="ARBA00004672"/>
    </source>
</evidence>
<protein>
    <recommendedName>
        <fullName evidence="4 11">Phosphoribosylaminoimidazole-succinocarboxamide synthase</fullName>
        <ecNumber evidence="3 11">6.3.2.6</ecNumber>
    </recommendedName>
    <alternativeName>
        <fullName evidence="9 11">SAICAR synthetase</fullName>
    </alternativeName>
</protein>
<evidence type="ECO:0000259" key="12">
    <source>
        <dbReference type="Pfam" id="PF01259"/>
    </source>
</evidence>
<sequence>MQKRDELYRGKAKTVFLTDDTDKLVLYFRNDTSAFDGEKIEQLERKGEVNNKFNHFIMQKLEAAGIKTQVESLLSDTECVVKKLTMIPVECVVRNIAAGSMVRRLGIEEGLVLDPPTFEFFLKNDALHDPMVNDYHITAFGWATQEQIDEMKRLTFAVNDVLKPLFEEGGMLLVDYKLEFGLSNGELILGDEFTPDGCRLWDKETRKKLDKDRFRQGLGSVVESYIEVAKRIGLDLNF</sequence>
<evidence type="ECO:0000256" key="2">
    <source>
        <dbReference type="ARBA" id="ARBA00010190"/>
    </source>
</evidence>
<evidence type="ECO:0000256" key="8">
    <source>
        <dbReference type="ARBA" id="ARBA00022840"/>
    </source>
</evidence>
<dbReference type="Gene3D" id="3.30.470.20">
    <property type="entry name" value="ATP-grasp fold, B domain"/>
    <property type="match status" value="1"/>
</dbReference>
<dbReference type="EMBL" id="BAEQ01000043">
    <property type="protein sequence ID" value="GAC29342.1"/>
    <property type="molecule type" value="Genomic_DNA"/>
</dbReference>
<keyword evidence="5 11" id="KW-0436">Ligase</keyword>
<evidence type="ECO:0000256" key="4">
    <source>
        <dbReference type="ARBA" id="ARBA00016460"/>
    </source>
</evidence>
<dbReference type="UniPathway" id="UPA00074">
    <property type="reaction ID" value="UER00131"/>
</dbReference>
<comment type="similarity">
    <text evidence="2 11">Belongs to the SAICAR synthetase family.</text>
</comment>
<dbReference type="InterPro" id="IPR001636">
    <property type="entry name" value="SAICAR_synth"/>
</dbReference>
<evidence type="ECO:0000313" key="14">
    <source>
        <dbReference type="Proteomes" id="UP000006251"/>
    </source>
</evidence>
<dbReference type="PANTHER" id="PTHR43599:SF3">
    <property type="entry name" value="SI:DKEY-6E2.2"/>
    <property type="match status" value="1"/>
</dbReference>
<evidence type="ECO:0000256" key="6">
    <source>
        <dbReference type="ARBA" id="ARBA00022741"/>
    </source>
</evidence>
<dbReference type="FunFam" id="3.30.470.20:FF:000006">
    <property type="entry name" value="Phosphoribosylaminoimidazole-succinocarboxamide synthase"/>
    <property type="match status" value="1"/>
</dbReference>
<dbReference type="RefSeq" id="WP_006012090.1">
    <property type="nucleotide sequence ID" value="NZ_AUAV01000017.1"/>
</dbReference>
<proteinExistence type="inferred from homology"/>
<comment type="catalytic activity">
    <reaction evidence="10 11">
        <text>5-amino-1-(5-phospho-D-ribosyl)imidazole-4-carboxylate + L-aspartate + ATP = (2S)-2-[5-amino-1-(5-phospho-beta-D-ribosyl)imidazole-4-carboxamido]succinate + ADP + phosphate + 2 H(+)</text>
        <dbReference type="Rhea" id="RHEA:22628"/>
        <dbReference type="ChEBI" id="CHEBI:15378"/>
        <dbReference type="ChEBI" id="CHEBI:29991"/>
        <dbReference type="ChEBI" id="CHEBI:30616"/>
        <dbReference type="ChEBI" id="CHEBI:43474"/>
        <dbReference type="ChEBI" id="CHEBI:58443"/>
        <dbReference type="ChEBI" id="CHEBI:77657"/>
        <dbReference type="ChEBI" id="CHEBI:456216"/>
        <dbReference type="EC" id="6.3.2.6"/>
    </reaction>
</comment>
<dbReference type="InterPro" id="IPR050089">
    <property type="entry name" value="SAICAR_synthetase"/>
</dbReference>